<protein>
    <submittedName>
        <fullName evidence="1">Uncharacterized protein</fullName>
    </submittedName>
</protein>
<dbReference type="EMBL" id="AYKW01000011">
    <property type="protein sequence ID" value="PIL32229.1"/>
    <property type="molecule type" value="Genomic_DNA"/>
</dbReference>
<sequence length="70" mass="7576">MPTESTVSRLVCALKAVILPKPLAKVSASATRFAVGVSEMPVQMWMSHNVRTSLAATNRHRSRGSPRNVS</sequence>
<accession>A0A2G8SEN9</accession>
<dbReference type="Proteomes" id="UP000230002">
    <property type="component" value="Unassembled WGS sequence"/>
</dbReference>
<dbReference type="AlphaFoldDB" id="A0A2G8SEN9"/>
<name>A0A2G8SEN9_9APHY</name>
<proteinExistence type="predicted"/>
<keyword evidence="2" id="KW-1185">Reference proteome</keyword>
<comment type="caution">
    <text evidence="1">The sequence shown here is derived from an EMBL/GenBank/DDBJ whole genome shotgun (WGS) entry which is preliminary data.</text>
</comment>
<evidence type="ECO:0000313" key="1">
    <source>
        <dbReference type="EMBL" id="PIL32229.1"/>
    </source>
</evidence>
<evidence type="ECO:0000313" key="2">
    <source>
        <dbReference type="Proteomes" id="UP000230002"/>
    </source>
</evidence>
<gene>
    <name evidence="1" type="ORF">GSI_05474</name>
</gene>
<reference evidence="1 2" key="1">
    <citation type="journal article" date="2015" name="Sci. Rep.">
        <title>Chromosome-level genome map provides insights into diverse defense mechanisms in the medicinal fungus Ganoderma sinense.</title>
        <authorList>
            <person name="Zhu Y."/>
            <person name="Xu J."/>
            <person name="Sun C."/>
            <person name="Zhou S."/>
            <person name="Xu H."/>
            <person name="Nelson D.R."/>
            <person name="Qian J."/>
            <person name="Song J."/>
            <person name="Luo H."/>
            <person name="Xiang L."/>
            <person name="Li Y."/>
            <person name="Xu Z."/>
            <person name="Ji A."/>
            <person name="Wang L."/>
            <person name="Lu S."/>
            <person name="Hayward A."/>
            <person name="Sun W."/>
            <person name="Li X."/>
            <person name="Schwartz D.C."/>
            <person name="Wang Y."/>
            <person name="Chen S."/>
        </authorList>
    </citation>
    <scope>NUCLEOTIDE SEQUENCE [LARGE SCALE GENOMIC DNA]</scope>
    <source>
        <strain evidence="1 2">ZZ0214-1</strain>
    </source>
</reference>
<organism evidence="1 2">
    <name type="scientific">Ganoderma sinense ZZ0214-1</name>
    <dbReference type="NCBI Taxonomy" id="1077348"/>
    <lineage>
        <taxon>Eukaryota</taxon>
        <taxon>Fungi</taxon>
        <taxon>Dikarya</taxon>
        <taxon>Basidiomycota</taxon>
        <taxon>Agaricomycotina</taxon>
        <taxon>Agaricomycetes</taxon>
        <taxon>Polyporales</taxon>
        <taxon>Polyporaceae</taxon>
        <taxon>Ganoderma</taxon>
    </lineage>
</organism>